<dbReference type="AlphaFoldDB" id="A0A4P6ELA4"/>
<dbReference type="RefSeq" id="WP_129202615.1">
    <property type="nucleotide sequence ID" value="NZ_CP035495.1"/>
</dbReference>
<dbReference type="OrthoDB" id="4603150at2"/>
<dbReference type="EMBL" id="CP035495">
    <property type="protein sequence ID" value="QAY62463.1"/>
    <property type="molecule type" value="Genomic_DNA"/>
</dbReference>
<sequence length="320" mass="35322">MPNLDEILGLLNRVGAVDINRLPLAPNGPPPPIEGDLSANVTPRVGTSSLHVETITGTGEDGHASDDLSVDWIRLASGDWDLCAELDELISADEPVNTRVAWETAAWYQQIHYYGQNWGIFIDEKAVVRIANQVLLKYLAAGGPISATAKKSALAAAQAMLFTHEVFHHRMESASIRVSAIAERSTYPEYHRLVYKEARSLDEPLEEGLANAFMYREFGRRAPGLDGRMSKAAQKYMLASFKDSAPGYRLATDILGSFEYGRALRDLVGRILNRSPWHDSDSWHAEMALALTGALFADDRIPTFMWTAGAANPFTPPLRR</sequence>
<evidence type="ECO:0000313" key="2">
    <source>
        <dbReference type="Proteomes" id="UP000291758"/>
    </source>
</evidence>
<organism evidence="1 2">
    <name type="scientific">Xylanimonas allomyrinae</name>
    <dbReference type="NCBI Taxonomy" id="2509459"/>
    <lineage>
        <taxon>Bacteria</taxon>
        <taxon>Bacillati</taxon>
        <taxon>Actinomycetota</taxon>
        <taxon>Actinomycetes</taxon>
        <taxon>Micrococcales</taxon>
        <taxon>Promicromonosporaceae</taxon>
        <taxon>Xylanimonas</taxon>
    </lineage>
</organism>
<name>A0A4P6ELA4_9MICO</name>
<proteinExistence type="predicted"/>
<keyword evidence="2" id="KW-1185">Reference proteome</keyword>
<dbReference type="Proteomes" id="UP000291758">
    <property type="component" value="Chromosome"/>
</dbReference>
<protein>
    <submittedName>
        <fullName evidence="1">Uncharacterized protein</fullName>
    </submittedName>
</protein>
<dbReference type="KEGG" id="xyl:ET495_03455"/>
<gene>
    <name evidence="1" type="ORF">ET495_03455</name>
</gene>
<reference evidence="1 2" key="1">
    <citation type="submission" date="2019-01" db="EMBL/GenBank/DDBJ databases">
        <title>Genome sequencing of strain 2JSPR-7.</title>
        <authorList>
            <person name="Heo J."/>
            <person name="Kim S.-J."/>
            <person name="Kim J.-S."/>
            <person name="Hong S.-B."/>
            <person name="Kwon S.-W."/>
        </authorList>
    </citation>
    <scope>NUCLEOTIDE SEQUENCE [LARGE SCALE GENOMIC DNA]</scope>
    <source>
        <strain evidence="1 2">2JSPR-7</strain>
    </source>
</reference>
<accession>A0A4P6ELA4</accession>
<evidence type="ECO:0000313" key="1">
    <source>
        <dbReference type="EMBL" id="QAY62463.1"/>
    </source>
</evidence>